<dbReference type="PANTHER" id="PTHR13434">
    <property type="entry name" value="PROTEIN CASC3"/>
    <property type="match status" value="1"/>
</dbReference>
<evidence type="ECO:0000256" key="13">
    <source>
        <dbReference type="ARBA" id="ARBA00022884"/>
    </source>
</evidence>
<dbReference type="GO" id="GO:0006397">
    <property type="term" value="P:mRNA processing"/>
    <property type="evidence" value="ECO:0007669"/>
    <property type="project" value="UniProtKB-KW"/>
</dbReference>
<keyword evidence="15" id="KW-0508">mRNA splicing</keyword>
<keyword evidence="17" id="KW-0966">Cell projection</keyword>
<dbReference type="GO" id="GO:0051028">
    <property type="term" value="P:mRNA transport"/>
    <property type="evidence" value="ECO:0007669"/>
    <property type="project" value="UniProtKB-KW"/>
</dbReference>
<evidence type="ECO:0000256" key="11">
    <source>
        <dbReference type="ARBA" id="ARBA00022816"/>
    </source>
</evidence>
<feature type="region of interest" description="Disordered" evidence="18">
    <location>
        <begin position="170"/>
        <end position="371"/>
    </location>
</feature>
<comment type="similarity">
    <text evidence="5">Belongs to the CASC3 family.</text>
</comment>
<evidence type="ECO:0000313" key="21">
    <source>
        <dbReference type="Proteomes" id="UP001431783"/>
    </source>
</evidence>
<feature type="compositionally biased region" description="Polar residues" evidence="18">
    <location>
        <begin position="610"/>
        <end position="619"/>
    </location>
</feature>
<comment type="subcellular location">
    <subcellularLocation>
        <location evidence="2">Cell projection</location>
        <location evidence="2">Dendrite</location>
    </subcellularLocation>
    <subcellularLocation>
        <location evidence="1">Cytoplasm</location>
        <location evidence="1">Stress granule</location>
    </subcellularLocation>
    <subcellularLocation>
        <location evidence="4">Cytoplasm</location>
        <location evidence="4">Perinuclear region</location>
    </subcellularLocation>
    <subcellularLocation>
        <location evidence="3">Nucleus speckle</location>
    </subcellularLocation>
</comment>
<comment type="caution">
    <text evidence="20">The sequence shown here is derived from an EMBL/GenBank/DDBJ whole genome shotgun (WGS) entry which is preliminary data.</text>
</comment>
<evidence type="ECO:0000256" key="5">
    <source>
        <dbReference type="ARBA" id="ARBA00009548"/>
    </source>
</evidence>
<dbReference type="GO" id="GO:0030425">
    <property type="term" value="C:dendrite"/>
    <property type="evidence" value="ECO:0007669"/>
    <property type="project" value="UniProtKB-SubCell"/>
</dbReference>
<dbReference type="InterPro" id="IPR018545">
    <property type="entry name" value="Btz_dom"/>
</dbReference>
<dbReference type="GO" id="GO:0035145">
    <property type="term" value="C:exon-exon junction complex"/>
    <property type="evidence" value="ECO:0007669"/>
    <property type="project" value="InterPro"/>
</dbReference>
<keyword evidence="9" id="KW-0507">mRNA processing</keyword>
<feature type="compositionally biased region" description="Basic and acidic residues" evidence="18">
    <location>
        <begin position="599"/>
        <end position="609"/>
    </location>
</feature>
<dbReference type="AlphaFoldDB" id="A0AAW1TSY0"/>
<feature type="compositionally biased region" description="Basic and acidic residues" evidence="18">
    <location>
        <begin position="87"/>
        <end position="99"/>
    </location>
</feature>
<dbReference type="GO" id="GO:0016607">
    <property type="term" value="C:nuclear speck"/>
    <property type="evidence" value="ECO:0007669"/>
    <property type="project" value="UniProtKB-SubCell"/>
</dbReference>
<dbReference type="GO" id="GO:0008380">
    <property type="term" value="P:RNA splicing"/>
    <property type="evidence" value="ECO:0007669"/>
    <property type="project" value="UniProtKB-KW"/>
</dbReference>
<evidence type="ECO:0000256" key="15">
    <source>
        <dbReference type="ARBA" id="ARBA00023187"/>
    </source>
</evidence>
<accession>A0AAW1TSY0</accession>
<dbReference type="Proteomes" id="UP001431783">
    <property type="component" value="Unassembled WGS sequence"/>
</dbReference>
<evidence type="ECO:0000256" key="7">
    <source>
        <dbReference type="ARBA" id="ARBA00022448"/>
    </source>
</evidence>
<evidence type="ECO:0000256" key="12">
    <source>
        <dbReference type="ARBA" id="ARBA00022845"/>
    </source>
</evidence>
<evidence type="ECO:0000256" key="14">
    <source>
        <dbReference type="ARBA" id="ARBA00023161"/>
    </source>
</evidence>
<feature type="compositionally biased region" description="Basic and acidic residues" evidence="18">
    <location>
        <begin position="240"/>
        <end position="252"/>
    </location>
</feature>
<name>A0AAW1TSY0_9CUCU</name>
<evidence type="ECO:0000256" key="18">
    <source>
        <dbReference type="SAM" id="MobiDB-lite"/>
    </source>
</evidence>
<feature type="compositionally biased region" description="Polar residues" evidence="18">
    <location>
        <begin position="1"/>
        <end position="20"/>
    </location>
</feature>
<protein>
    <recommendedName>
        <fullName evidence="6">Protein CASC3</fullName>
    </recommendedName>
</protein>
<keyword evidence="14" id="KW-0866">Nonsense-mediated mRNA decay</keyword>
<keyword evidence="8" id="KW-0963">Cytoplasm</keyword>
<keyword evidence="13" id="KW-0694">RNA-binding</keyword>
<feature type="region of interest" description="Disordered" evidence="18">
    <location>
        <begin position="389"/>
        <end position="443"/>
    </location>
</feature>
<dbReference type="GO" id="GO:0000184">
    <property type="term" value="P:nuclear-transcribed mRNA catabolic process, nonsense-mediated decay"/>
    <property type="evidence" value="ECO:0007669"/>
    <property type="project" value="UniProtKB-KW"/>
</dbReference>
<feature type="compositionally biased region" description="Basic and acidic residues" evidence="18">
    <location>
        <begin position="311"/>
        <end position="326"/>
    </location>
</feature>
<feature type="compositionally biased region" description="Basic and acidic residues" evidence="18">
    <location>
        <begin position="108"/>
        <end position="118"/>
    </location>
</feature>
<dbReference type="GO" id="GO:0006417">
    <property type="term" value="P:regulation of translation"/>
    <property type="evidence" value="ECO:0007669"/>
    <property type="project" value="UniProtKB-KW"/>
</dbReference>
<feature type="compositionally biased region" description="Basic and acidic residues" evidence="18">
    <location>
        <begin position="261"/>
        <end position="271"/>
    </location>
</feature>
<evidence type="ECO:0000256" key="2">
    <source>
        <dbReference type="ARBA" id="ARBA00004279"/>
    </source>
</evidence>
<evidence type="ECO:0000313" key="20">
    <source>
        <dbReference type="EMBL" id="KAK9873874.1"/>
    </source>
</evidence>
<proteinExistence type="inferred from homology"/>
<keyword evidence="16" id="KW-0539">Nucleus</keyword>
<feature type="region of interest" description="Disordered" evidence="18">
    <location>
        <begin position="580"/>
        <end position="619"/>
    </location>
</feature>
<feature type="compositionally biased region" description="Polar residues" evidence="18">
    <location>
        <begin position="357"/>
        <end position="371"/>
    </location>
</feature>
<evidence type="ECO:0000256" key="10">
    <source>
        <dbReference type="ARBA" id="ARBA00022728"/>
    </source>
</evidence>
<gene>
    <name evidence="20" type="ORF">WA026_002229</name>
</gene>
<feature type="compositionally biased region" description="Basic and acidic residues" evidence="18">
    <location>
        <begin position="49"/>
        <end position="60"/>
    </location>
</feature>
<dbReference type="GO" id="GO:0005681">
    <property type="term" value="C:spliceosomal complex"/>
    <property type="evidence" value="ECO:0007669"/>
    <property type="project" value="UniProtKB-KW"/>
</dbReference>
<evidence type="ECO:0000259" key="19">
    <source>
        <dbReference type="SMART" id="SM01044"/>
    </source>
</evidence>
<feature type="compositionally biased region" description="Low complexity" evidence="18">
    <location>
        <begin position="289"/>
        <end position="310"/>
    </location>
</feature>
<reference evidence="20 21" key="1">
    <citation type="submission" date="2023-03" db="EMBL/GenBank/DDBJ databases">
        <title>Genome insight into feeding habits of ladybird beetles.</title>
        <authorList>
            <person name="Li H.-S."/>
            <person name="Huang Y.-H."/>
            <person name="Pang H."/>
        </authorList>
    </citation>
    <scope>NUCLEOTIDE SEQUENCE [LARGE SCALE GENOMIC DNA]</scope>
    <source>
        <strain evidence="20">SYSU_2023b</strain>
        <tissue evidence="20">Whole body</tissue>
    </source>
</reference>
<feature type="compositionally biased region" description="Basic and acidic residues" evidence="18">
    <location>
        <begin position="125"/>
        <end position="142"/>
    </location>
</feature>
<evidence type="ECO:0000256" key="1">
    <source>
        <dbReference type="ARBA" id="ARBA00004210"/>
    </source>
</evidence>
<evidence type="ECO:0000256" key="8">
    <source>
        <dbReference type="ARBA" id="ARBA00022490"/>
    </source>
</evidence>
<evidence type="ECO:0000256" key="6">
    <source>
        <dbReference type="ARBA" id="ARBA00019964"/>
    </source>
</evidence>
<feature type="compositionally biased region" description="Polar residues" evidence="18">
    <location>
        <begin position="216"/>
        <end position="226"/>
    </location>
</feature>
<feature type="domain" description="Btz" evidence="19">
    <location>
        <begin position="74"/>
        <end position="178"/>
    </location>
</feature>
<dbReference type="GO" id="GO:0010494">
    <property type="term" value="C:cytoplasmic stress granule"/>
    <property type="evidence" value="ECO:0007669"/>
    <property type="project" value="UniProtKB-SubCell"/>
</dbReference>
<dbReference type="EMBL" id="JARQZJ010000031">
    <property type="protein sequence ID" value="KAK9873874.1"/>
    <property type="molecule type" value="Genomic_DNA"/>
</dbReference>
<dbReference type="SMART" id="SM01044">
    <property type="entry name" value="Btz"/>
    <property type="match status" value="1"/>
</dbReference>
<evidence type="ECO:0000256" key="17">
    <source>
        <dbReference type="ARBA" id="ARBA00023273"/>
    </source>
</evidence>
<dbReference type="GO" id="GO:0048471">
    <property type="term" value="C:perinuclear region of cytoplasm"/>
    <property type="evidence" value="ECO:0007669"/>
    <property type="project" value="UniProtKB-SubCell"/>
</dbReference>
<sequence>MEENPVLTNTIHTDHSSNVVEENLDLQPIVDHDKESPNETEYDSAGSYSEEREYKEKTDDSGAEIESDVEGCITLERQEGDGQESIPQKKVDDDEDKKNPQYIPKRGTFYEHDDRTADDIEAADAEDKEKQEKEGKKKLWQEKKERWTHDRFNDNEQIPKTKAELIQIYGYDIRNEDGPPRARRRRRYGRGPNKYTRNWEDEDAYNKPVPQRPTKKLQNPPSQTNEEFPPLDSQNKKSNKPIEPHRNNRENTNRNNWQNTKHSDEREKTPLIDHQQNINTDSKNKQTDSVQSSSSSSNKNSKVNSGNVAKSKNEYTEPHNIRDSDYKGFTTKMRLGRTNFKSQQNNNKGQKKDDFIESQNFSSRRINNNLDQGEQPIEELMGNMVVQDTKGQERSQGKGQNNQRQGSVPPRLQGEQKGSKRYSSIRQRSLPETNNPPILQHPSYYANELNQPQQAQGAVIHQNPNLLQTPAGITQLAAPPAISISQQVPVTATPILQAPPQFGPPFPQAPAFIQAAVPPPTYLPQQATPLINYVQTPPQYSAGYQGYQAPFNPVSQSTELYQPQGGITYYSTDQQIAQRIAPPKRPKAAIPIIAPPTFDSRKGEEERQTDYVSENNSVE</sequence>
<evidence type="ECO:0000256" key="9">
    <source>
        <dbReference type="ARBA" id="ARBA00022664"/>
    </source>
</evidence>
<keyword evidence="10" id="KW-0747">Spliceosome</keyword>
<dbReference type="PANTHER" id="PTHR13434:SF0">
    <property type="entry name" value="PROTEIN CASC3"/>
    <property type="match status" value="1"/>
</dbReference>
<dbReference type="Pfam" id="PF09405">
    <property type="entry name" value="Btz"/>
    <property type="match status" value="1"/>
</dbReference>
<dbReference type="GO" id="GO:0003729">
    <property type="term" value="F:mRNA binding"/>
    <property type="evidence" value="ECO:0007669"/>
    <property type="project" value="InterPro"/>
</dbReference>
<evidence type="ECO:0000256" key="4">
    <source>
        <dbReference type="ARBA" id="ARBA00004556"/>
    </source>
</evidence>
<keyword evidence="7" id="KW-0813">Transport</keyword>
<evidence type="ECO:0000256" key="3">
    <source>
        <dbReference type="ARBA" id="ARBA00004324"/>
    </source>
</evidence>
<organism evidence="20 21">
    <name type="scientific">Henosepilachna vigintioctopunctata</name>
    <dbReference type="NCBI Taxonomy" id="420089"/>
    <lineage>
        <taxon>Eukaryota</taxon>
        <taxon>Metazoa</taxon>
        <taxon>Ecdysozoa</taxon>
        <taxon>Arthropoda</taxon>
        <taxon>Hexapoda</taxon>
        <taxon>Insecta</taxon>
        <taxon>Pterygota</taxon>
        <taxon>Neoptera</taxon>
        <taxon>Endopterygota</taxon>
        <taxon>Coleoptera</taxon>
        <taxon>Polyphaga</taxon>
        <taxon>Cucujiformia</taxon>
        <taxon>Coccinelloidea</taxon>
        <taxon>Coccinellidae</taxon>
        <taxon>Epilachninae</taxon>
        <taxon>Epilachnini</taxon>
        <taxon>Henosepilachna</taxon>
    </lineage>
</organism>
<keyword evidence="12" id="KW-0810">Translation regulation</keyword>
<feature type="compositionally biased region" description="Polar residues" evidence="18">
    <location>
        <begin position="397"/>
        <end position="406"/>
    </location>
</feature>
<dbReference type="InterPro" id="IPR028544">
    <property type="entry name" value="CASC3"/>
</dbReference>
<keyword evidence="11" id="KW-0509">mRNA transport</keyword>
<evidence type="ECO:0000256" key="16">
    <source>
        <dbReference type="ARBA" id="ARBA00023242"/>
    </source>
</evidence>
<feature type="compositionally biased region" description="Polar residues" evidence="18">
    <location>
        <begin position="421"/>
        <end position="437"/>
    </location>
</feature>
<feature type="region of interest" description="Disordered" evidence="18">
    <location>
        <begin position="1"/>
        <end position="142"/>
    </location>
</feature>
<keyword evidence="21" id="KW-1185">Reference proteome</keyword>